<dbReference type="PROSITE" id="PS00028">
    <property type="entry name" value="ZINC_FINGER_C2H2_1"/>
    <property type="match status" value="2"/>
</dbReference>
<evidence type="ECO:0000259" key="9">
    <source>
        <dbReference type="PROSITE" id="PS50157"/>
    </source>
</evidence>
<dbReference type="PANTHER" id="PTHR23226:SF416">
    <property type="entry name" value="FI01424P"/>
    <property type="match status" value="1"/>
</dbReference>
<keyword evidence="3" id="KW-0677">Repeat</keyword>
<name>A0A8B9IIE8_ANSCY</name>
<protein>
    <recommendedName>
        <fullName evidence="9">C2H2-type domain-containing protein</fullName>
    </recommendedName>
</protein>
<keyword evidence="6" id="KW-0539">Nucleus</keyword>
<evidence type="ECO:0000256" key="6">
    <source>
        <dbReference type="ARBA" id="ARBA00023242"/>
    </source>
</evidence>
<feature type="domain" description="C2H2-type" evidence="9">
    <location>
        <begin position="40"/>
        <end position="67"/>
    </location>
</feature>
<evidence type="ECO:0000256" key="7">
    <source>
        <dbReference type="PROSITE-ProRule" id="PRU00042"/>
    </source>
</evidence>
<reference evidence="10" key="1">
    <citation type="submission" date="2025-08" db="UniProtKB">
        <authorList>
            <consortium name="Ensembl"/>
        </authorList>
    </citation>
    <scope>IDENTIFICATION</scope>
</reference>
<dbReference type="SUPFAM" id="SSF57667">
    <property type="entry name" value="beta-beta-alpha zinc fingers"/>
    <property type="match status" value="1"/>
</dbReference>
<keyword evidence="5" id="KW-0862">Zinc</keyword>
<accession>A0A8B9IIE8</accession>
<sequence>MHRRSHTEERPYPCGACGKSFKYLADLTVHGRSHTGERPFPCAHCGKSFSNKSSLARHTRIHARAAARDNQRPPRRGLNSPRPTYLMDLLVDTRGLLPAGSPPPSPPTPAVTTVSPISLRPLLRCFFVCRERGQEVAHGGRGQCKKLGVGVKTVGRAARAAPPATAPRVPWCVRAAARGLQRGAGGTARCLLAASPVARGVLRCWRHGVAFAARRFAARCSVCSTCTVVAAHCGVCSTARWLQRACMGTRLGHLTRSDQRDSPSLMTSRPS</sequence>
<feature type="domain" description="C2H2-type" evidence="9">
    <location>
        <begin position="12"/>
        <end position="39"/>
    </location>
</feature>
<dbReference type="Pfam" id="PF00096">
    <property type="entry name" value="zf-C2H2"/>
    <property type="match status" value="2"/>
</dbReference>
<organism evidence="10 11">
    <name type="scientific">Anser cygnoides</name>
    <name type="common">Swan goose</name>
    <dbReference type="NCBI Taxonomy" id="8845"/>
    <lineage>
        <taxon>Eukaryota</taxon>
        <taxon>Metazoa</taxon>
        <taxon>Chordata</taxon>
        <taxon>Craniata</taxon>
        <taxon>Vertebrata</taxon>
        <taxon>Euteleostomi</taxon>
        <taxon>Archelosauria</taxon>
        <taxon>Archosauria</taxon>
        <taxon>Dinosauria</taxon>
        <taxon>Saurischia</taxon>
        <taxon>Theropoda</taxon>
        <taxon>Coelurosauria</taxon>
        <taxon>Aves</taxon>
        <taxon>Neognathae</taxon>
        <taxon>Galloanserae</taxon>
        <taxon>Anseriformes</taxon>
        <taxon>Anatidae</taxon>
        <taxon>Anserinae</taxon>
        <taxon>Anser</taxon>
    </lineage>
</organism>
<evidence type="ECO:0000256" key="2">
    <source>
        <dbReference type="ARBA" id="ARBA00022723"/>
    </source>
</evidence>
<dbReference type="GO" id="GO:0000981">
    <property type="term" value="F:DNA-binding transcription factor activity, RNA polymerase II-specific"/>
    <property type="evidence" value="ECO:0007669"/>
    <property type="project" value="TreeGrafter"/>
</dbReference>
<evidence type="ECO:0000256" key="8">
    <source>
        <dbReference type="SAM" id="MobiDB-lite"/>
    </source>
</evidence>
<dbReference type="PROSITE" id="PS50157">
    <property type="entry name" value="ZINC_FINGER_C2H2_2"/>
    <property type="match status" value="2"/>
</dbReference>
<dbReference type="FunFam" id="3.30.160.60:FF:002343">
    <property type="entry name" value="Zinc finger protein 33A"/>
    <property type="match status" value="1"/>
</dbReference>
<proteinExistence type="predicted"/>
<evidence type="ECO:0000313" key="10">
    <source>
        <dbReference type="Ensembl" id="ENSACDP00005010732.1"/>
    </source>
</evidence>
<dbReference type="GO" id="GO:0008270">
    <property type="term" value="F:zinc ion binding"/>
    <property type="evidence" value="ECO:0007669"/>
    <property type="project" value="UniProtKB-KW"/>
</dbReference>
<dbReference type="Ensembl" id="ENSACDT00005012868.1">
    <property type="protein sequence ID" value="ENSACDP00005010732.1"/>
    <property type="gene ID" value="ENSACDG00005007824.1"/>
</dbReference>
<keyword evidence="2" id="KW-0479">Metal-binding</keyword>
<dbReference type="Proteomes" id="UP000694521">
    <property type="component" value="Unplaced"/>
</dbReference>
<dbReference type="GO" id="GO:0000978">
    <property type="term" value="F:RNA polymerase II cis-regulatory region sequence-specific DNA binding"/>
    <property type="evidence" value="ECO:0007669"/>
    <property type="project" value="TreeGrafter"/>
</dbReference>
<evidence type="ECO:0000256" key="3">
    <source>
        <dbReference type="ARBA" id="ARBA00022737"/>
    </source>
</evidence>
<evidence type="ECO:0000256" key="1">
    <source>
        <dbReference type="ARBA" id="ARBA00004123"/>
    </source>
</evidence>
<keyword evidence="11" id="KW-1185">Reference proteome</keyword>
<evidence type="ECO:0000313" key="11">
    <source>
        <dbReference type="Proteomes" id="UP000694521"/>
    </source>
</evidence>
<feature type="region of interest" description="Disordered" evidence="8">
    <location>
        <begin position="64"/>
        <end position="83"/>
    </location>
</feature>
<dbReference type="FunFam" id="3.30.160.60:FF:000912">
    <property type="entry name" value="Zinc finger protein 660"/>
    <property type="match status" value="1"/>
</dbReference>
<evidence type="ECO:0000256" key="5">
    <source>
        <dbReference type="ARBA" id="ARBA00022833"/>
    </source>
</evidence>
<keyword evidence="4 7" id="KW-0863">Zinc-finger</keyword>
<dbReference type="AlphaFoldDB" id="A0A8B9IIE8"/>
<dbReference type="PANTHER" id="PTHR23226">
    <property type="entry name" value="ZINC FINGER AND SCAN DOMAIN-CONTAINING"/>
    <property type="match status" value="1"/>
</dbReference>
<reference evidence="10" key="2">
    <citation type="submission" date="2025-09" db="UniProtKB">
        <authorList>
            <consortium name="Ensembl"/>
        </authorList>
    </citation>
    <scope>IDENTIFICATION</scope>
</reference>
<dbReference type="InterPro" id="IPR013087">
    <property type="entry name" value="Znf_C2H2_type"/>
</dbReference>
<comment type="subcellular location">
    <subcellularLocation>
        <location evidence="1">Nucleus</location>
    </subcellularLocation>
</comment>
<dbReference type="InterPro" id="IPR036236">
    <property type="entry name" value="Znf_C2H2_sf"/>
</dbReference>
<evidence type="ECO:0000256" key="4">
    <source>
        <dbReference type="ARBA" id="ARBA00022771"/>
    </source>
</evidence>
<dbReference type="Gene3D" id="3.30.160.60">
    <property type="entry name" value="Classic Zinc Finger"/>
    <property type="match status" value="2"/>
</dbReference>
<dbReference type="GO" id="GO:0005634">
    <property type="term" value="C:nucleus"/>
    <property type="evidence" value="ECO:0007669"/>
    <property type="project" value="UniProtKB-SubCell"/>
</dbReference>
<dbReference type="SMART" id="SM00355">
    <property type="entry name" value="ZnF_C2H2"/>
    <property type="match status" value="2"/>
</dbReference>